<comment type="similarity">
    <text evidence="1">Belongs to the DNA mismatch repair MutS family.</text>
</comment>
<dbReference type="Gene3D" id="3.40.1170.10">
    <property type="entry name" value="DNA repair protein MutS, domain I"/>
    <property type="match status" value="1"/>
</dbReference>
<dbReference type="SUPFAM" id="SSF48334">
    <property type="entry name" value="DNA repair protein MutS, domain III"/>
    <property type="match status" value="1"/>
</dbReference>
<evidence type="ECO:0000313" key="9">
    <source>
        <dbReference type="EMBL" id="CAL6110001.1"/>
    </source>
</evidence>
<dbReference type="PANTHER" id="PTHR11361:SF148">
    <property type="entry name" value="DNA MISMATCH REPAIR PROTEIN MSH6"/>
    <property type="match status" value="1"/>
</dbReference>
<dbReference type="Pfam" id="PF00488">
    <property type="entry name" value="MutS_V"/>
    <property type="match status" value="1"/>
</dbReference>
<evidence type="ECO:0000256" key="5">
    <source>
        <dbReference type="ARBA" id="ARBA00023125"/>
    </source>
</evidence>
<dbReference type="InterPro" id="IPR017261">
    <property type="entry name" value="DNA_mismatch_repair_MutS/MSH"/>
</dbReference>
<dbReference type="EMBL" id="CATOUU010000222">
    <property type="protein sequence ID" value="CAI9921412.1"/>
    <property type="molecule type" value="Genomic_DNA"/>
</dbReference>
<organism evidence="8">
    <name type="scientific">Hexamita inflata</name>
    <dbReference type="NCBI Taxonomy" id="28002"/>
    <lineage>
        <taxon>Eukaryota</taxon>
        <taxon>Metamonada</taxon>
        <taxon>Diplomonadida</taxon>
        <taxon>Hexamitidae</taxon>
        <taxon>Hexamitinae</taxon>
        <taxon>Hexamita</taxon>
    </lineage>
</organism>
<dbReference type="InterPro" id="IPR045076">
    <property type="entry name" value="MutS"/>
</dbReference>
<evidence type="ECO:0000256" key="3">
    <source>
        <dbReference type="ARBA" id="ARBA00022763"/>
    </source>
</evidence>
<keyword evidence="3" id="KW-0227">DNA damage</keyword>
<keyword evidence="5" id="KW-0238">DNA-binding</keyword>
<feature type="region of interest" description="Disordered" evidence="6">
    <location>
        <begin position="71"/>
        <end position="94"/>
    </location>
</feature>
<gene>
    <name evidence="9" type="ORF">HINF_LOCUS75712</name>
    <name evidence="8" type="ORF">HINF_LOCUS9057</name>
</gene>
<evidence type="ECO:0000256" key="1">
    <source>
        <dbReference type="ARBA" id="ARBA00006271"/>
    </source>
</evidence>
<evidence type="ECO:0000313" key="10">
    <source>
        <dbReference type="Proteomes" id="UP001642409"/>
    </source>
</evidence>
<evidence type="ECO:0000256" key="6">
    <source>
        <dbReference type="SAM" id="MobiDB-lite"/>
    </source>
</evidence>
<dbReference type="GO" id="GO:0032301">
    <property type="term" value="C:MutSalpha complex"/>
    <property type="evidence" value="ECO:0007669"/>
    <property type="project" value="TreeGrafter"/>
</dbReference>
<feature type="region of interest" description="Disordered" evidence="6">
    <location>
        <begin position="20"/>
        <end position="52"/>
    </location>
</feature>
<dbReference type="Gene3D" id="3.40.50.300">
    <property type="entry name" value="P-loop containing nucleotide triphosphate hydrolases"/>
    <property type="match status" value="1"/>
</dbReference>
<dbReference type="GO" id="GO:0030983">
    <property type="term" value="F:mismatched DNA binding"/>
    <property type="evidence" value="ECO:0007669"/>
    <property type="project" value="InterPro"/>
</dbReference>
<protein>
    <submittedName>
        <fullName evidence="8">Mismatch repair protein</fullName>
    </submittedName>
    <submittedName>
        <fullName evidence="9">Mismatch_repair protein</fullName>
    </submittedName>
</protein>
<dbReference type="InterPro" id="IPR027417">
    <property type="entry name" value="P-loop_NTPase"/>
</dbReference>
<keyword evidence="10" id="KW-1185">Reference proteome</keyword>
<feature type="domain" description="DNA mismatch repair proteins mutS family" evidence="7">
    <location>
        <begin position="672"/>
        <end position="855"/>
    </location>
</feature>
<dbReference type="InterPro" id="IPR007695">
    <property type="entry name" value="DNA_mismatch_repair_MutS-lik_N"/>
</dbReference>
<evidence type="ECO:0000256" key="2">
    <source>
        <dbReference type="ARBA" id="ARBA00022741"/>
    </source>
</evidence>
<reference evidence="9 10" key="2">
    <citation type="submission" date="2024-07" db="EMBL/GenBank/DDBJ databases">
        <authorList>
            <person name="Akdeniz Z."/>
        </authorList>
    </citation>
    <scope>NUCLEOTIDE SEQUENCE [LARGE SCALE GENOMIC DNA]</scope>
</reference>
<evidence type="ECO:0000259" key="7">
    <source>
        <dbReference type="SMART" id="SM00534"/>
    </source>
</evidence>
<keyword evidence="4" id="KW-0067">ATP-binding</keyword>
<evidence type="ECO:0000256" key="4">
    <source>
        <dbReference type="ARBA" id="ARBA00022840"/>
    </source>
</evidence>
<feature type="compositionally biased region" description="Polar residues" evidence="6">
    <location>
        <begin position="20"/>
        <end position="32"/>
    </location>
</feature>
<sequence length="875" mass="99048">MSQPQKKFVQKSILDFIKPKQSQVETVKSQPVVNELSDSNDKSQKPSTTQLATVSQELHQQKFPVITIKSPQPVVSRPTSPNIPKPQSSPALNSPSIDISFYQNNNTSPTANLAFTAQNLSDLDTTTSSNSPGQRQYAAIRKTLDPQTVLFLQNGAFYELYDSDGFFGVEKLGLKGVKKSTGQFVAGIPRTNAGFYFTKTLGMNRRVAICDQFDDQDKEFKVQRRQITRILSPGVVESEGDKMGLIYVTQQIGFDVYVLNPVQMKVEHKHVDNIRDVQQTVCFAKPAEIITDITDLYSHLNQLVDFPVQILSETYFDQYTVQTKHKKDFNSPPFQNTPKLLQQYMKYLNTEPDIYVPFKTQRKTCSFPFTTFQTLELLKVERVFSQFIQSRFGKRTFHQLMMGPFCALEDIQKMQKLVKENRNVNLKGIVDVQLFKYDLKQAGQVLNSLQKIINIFKEIGCEYQILADLKNVIDCFSDPAQLILNSTDQQTSNSMKSGIKKKQLQFLNSLQLCYCSEVTFEKPLNSNAAKMAIAIMDGQLIVGKSLVSDKVLAELKRNHTYVDSTNQIHKFELPTELKLEMQEAAEYESQMINKAVDAVYALVQSRFEEVQTLYDELAYLDLAQAFNKLKNKHPQINWSTPVFSQKIGIDVKNAVHPLMLGRTFTPQSYNSDRMSLLTGPNMSGKSTFLRTIAISIILAQIGCDVPCESMHLGVFDNVLCRIGGYDFGNSTFQSEMIDCNQLITMATPQSFVIIDEIGRGTEAISSDALSQAILKHFVKQNVVGIISTHSNQLNLCAQLMKLQTYEMEFILSQKQIKFTYQLKPLESNQMSLGCEVASMAGIADSIITRAKLMREDRQQQIENECRKCIQDIIEK</sequence>
<dbReference type="InterPro" id="IPR036187">
    <property type="entry name" value="DNA_mismatch_repair_MutS_sf"/>
</dbReference>
<dbReference type="SUPFAM" id="SSF52540">
    <property type="entry name" value="P-loop containing nucleoside triphosphate hydrolases"/>
    <property type="match status" value="1"/>
</dbReference>
<dbReference type="SUPFAM" id="SSF55271">
    <property type="entry name" value="DNA repair protein MutS, domain I"/>
    <property type="match status" value="1"/>
</dbReference>
<evidence type="ECO:0000313" key="8">
    <source>
        <dbReference type="EMBL" id="CAI9921412.1"/>
    </source>
</evidence>
<accession>A0AA86NJX7</accession>
<dbReference type="SMART" id="SM00534">
    <property type="entry name" value="MUTSac"/>
    <property type="match status" value="1"/>
</dbReference>
<dbReference type="EMBL" id="CAXDID020000679">
    <property type="protein sequence ID" value="CAL6110001.1"/>
    <property type="molecule type" value="Genomic_DNA"/>
</dbReference>
<dbReference type="GO" id="GO:0006298">
    <property type="term" value="P:mismatch repair"/>
    <property type="evidence" value="ECO:0007669"/>
    <property type="project" value="InterPro"/>
</dbReference>
<dbReference type="Proteomes" id="UP001642409">
    <property type="component" value="Unassembled WGS sequence"/>
</dbReference>
<dbReference type="PIRSF" id="PIRSF037677">
    <property type="entry name" value="DNA_mis_repair_Msh6"/>
    <property type="match status" value="1"/>
</dbReference>
<dbReference type="GO" id="GO:0005524">
    <property type="term" value="F:ATP binding"/>
    <property type="evidence" value="ECO:0007669"/>
    <property type="project" value="UniProtKB-KW"/>
</dbReference>
<name>A0AA86NJX7_9EUKA</name>
<keyword evidence="2" id="KW-0547">Nucleotide-binding</keyword>
<dbReference type="GO" id="GO:0140664">
    <property type="term" value="F:ATP-dependent DNA damage sensor activity"/>
    <property type="evidence" value="ECO:0007669"/>
    <property type="project" value="InterPro"/>
</dbReference>
<reference evidence="8" key="1">
    <citation type="submission" date="2023-06" db="EMBL/GenBank/DDBJ databases">
        <authorList>
            <person name="Kurt Z."/>
        </authorList>
    </citation>
    <scope>NUCLEOTIDE SEQUENCE</scope>
</reference>
<dbReference type="AlphaFoldDB" id="A0AA86NJX7"/>
<dbReference type="InterPro" id="IPR000432">
    <property type="entry name" value="DNA_mismatch_repair_MutS_C"/>
</dbReference>
<comment type="caution">
    <text evidence="8">The sequence shown here is derived from an EMBL/GenBank/DDBJ whole genome shotgun (WGS) entry which is preliminary data.</text>
</comment>
<dbReference type="PANTHER" id="PTHR11361">
    <property type="entry name" value="DNA MISMATCH REPAIR PROTEIN MUTS FAMILY MEMBER"/>
    <property type="match status" value="1"/>
</dbReference>
<dbReference type="Pfam" id="PF01624">
    <property type="entry name" value="MutS_I"/>
    <property type="match status" value="1"/>
</dbReference>
<proteinExistence type="inferred from homology"/>
<dbReference type="InterPro" id="IPR016151">
    <property type="entry name" value="DNA_mismatch_repair_MutS_N"/>
</dbReference>
<feature type="compositionally biased region" description="Polar residues" evidence="6">
    <location>
        <begin position="77"/>
        <end position="94"/>
    </location>
</feature>